<dbReference type="AlphaFoldDB" id="A0A5B9D7R5"/>
<gene>
    <name evidence="1" type="ORF">DSAG12_00988</name>
</gene>
<dbReference type="GeneID" id="41328987"/>
<dbReference type="EMBL" id="CP042905">
    <property type="protein sequence ID" value="QEE15164.1"/>
    <property type="molecule type" value="Genomic_DNA"/>
</dbReference>
<evidence type="ECO:0000313" key="2">
    <source>
        <dbReference type="Proteomes" id="UP000321408"/>
    </source>
</evidence>
<reference evidence="1 2" key="2">
    <citation type="journal article" date="2024" name="Int. J. Syst. Evol. Microbiol.">
        <title>Promethearchaeum syntrophicum gen. nov., sp. nov., an anaerobic, obligately syntrophic archaeon, the first isolate of the lineage 'Asgard' archaea, and proposal of the new archaeal phylum Promethearchaeota phyl. nov. and kingdom Promethearchaeati regn. nov.</title>
        <authorList>
            <person name="Imachi H."/>
            <person name="Nobu M.K."/>
            <person name="Kato S."/>
            <person name="Takaki Y."/>
            <person name="Miyazaki M."/>
            <person name="Miyata M."/>
            <person name="Ogawara M."/>
            <person name="Saito Y."/>
            <person name="Sakai S."/>
            <person name="Tahara Y.O."/>
            <person name="Takano Y."/>
            <person name="Tasumi E."/>
            <person name="Uematsu K."/>
            <person name="Yoshimura T."/>
            <person name="Itoh T."/>
            <person name="Ohkuma M."/>
            <person name="Takai K."/>
        </authorList>
    </citation>
    <scope>NUCLEOTIDE SEQUENCE [LARGE SCALE GENOMIC DNA]</scope>
    <source>
        <strain evidence="1 2">MK-D1</strain>
    </source>
</reference>
<reference evidence="1 2" key="1">
    <citation type="journal article" date="2020" name="Nature">
        <title>Isolation of an archaeon at the prokaryote-eukaryote interface.</title>
        <authorList>
            <person name="Imachi H."/>
            <person name="Nobu M.K."/>
            <person name="Nakahara N."/>
            <person name="Morono Y."/>
            <person name="Ogawara M."/>
            <person name="Takaki Y."/>
            <person name="Takano Y."/>
            <person name="Uematsu K."/>
            <person name="Ikuta T."/>
            <person name="Ito M."/>
            <person name="Matsui Y."/>
            <person name="Miyazaki M."/>
            <person name="Murata K."/>
            <person name="Saito Y."/>
            <person name="Sakai S."/>
            <person name="Song C."/>
            <person name="Tasumi E."/>
            <person name="Yamanaka Y."/>
            <person name="Yamaguchi T."/>
            <person name="Kamagata Y."/>
            <person name="Tamaki H."/>
            <person name="Takai K."/>
        </authorList>
    </citation>
    <scope>NUCLEOTIDE SEQUENCE [LARGE SCALE GENOMIC DNA]</scope>
    <source>
        <strain evidence="1 2">MK-D1</strain>
    </source>
</reference>
<organism evidence="1 2">
    <name type="scientific">Promethearchaeum syntrophicum</name>
    <dbReference type="NCBI Taxonomy" id="2594042"/>
    <lineage>
        <taxon>Archaea</taxon>
        <taxon>Promethearchaeati</taxon>
        <taxon>Promethearchaeota</taxon>
        <taxon>Promethearchaeia</taxon>
        <taxon>Promethearchaeales</taxon>
        <taxon>Promethearchaeaceae</taxon>
        <taxon>Promethearchaeum</taxon>
    </lineage>
</organism>
<dbReference type="RefSeq" id="WP_147662085.1">
    <property type="nucleotide sequence ID" value="NZ_CP042905.2"/>
</dbReference>
<protein>
    <submittedName>
        <fullName evidence="1">L-2-amino-thiazoline-4-carboxylic acid hydrolase</fullName>
    </submittedName>
</protein>
<keyword evidence="2" id="KW-1185">Reference proteome</keyword>
<dbReference type="KEGG" id="psyt:DSAG12_00988"/>
<dbReference type="Pfam" id="PF14196">
    <property type="entry name" value="ATC_hydrolase"/>
    <property type="match status" value="1"/>
</dbReference>
<evidence type="ECO:0000313" key="1">
    <source>
        <dbReference type="EMBL" id="QEE15164.1"/>
    </source>
</evidence>
<sequence length="605" mass="69736">MILNEFSPTHHAILFGYIAKEIISSYDQKGIYALKQAIRRYGKERGQRMAQRAIFNGDELSMENFLAYGEWIPGSEPMVSTVVKTTPNLITHIQRCPWVDAWNQENLLEFGKIYCSVIDEALVNGFNSDLTLKIHSTLSFGDNNCEFEYCNVALTPEVQKSIDEKKIQLGKSRLKSWEYHTAHLYFTLLNELQKEFGEDVKTIVINALAKFAKNFGQNLQNVVLSYNNIDFTTIHYPTTKITIIGFGHLMQSLFSSIREFIGQENIGVNVNATTADQNINTRQNLEKDFGIKLYFQNNLLALQNLHPDIIFFAPPPNIAPSLIESDLKDYIQHLRKQNLPLPDIVAFPPIPPNPFYQEILGEDIRICTVLPNDIREIESIPLYHEGHHFCSFSSNWPIKNYERIYQLFIRFGEMIDIPLNEVLPLLITRVVVSGLAYFAISLQNLEIPILIIDKKISIQSISKIWDIQFKLITRNYSKENKFENFASKIALEKIFSSFYDGLVGYMKSQSLNNAKYQTIVNKMIDLIFRLMKNSHKKELNQNIITAATKGGLLELCMRFYDRNIFPRLNKLELDENVNQIVYNELSVEFTQMCNAILNHGKNLLK</sequence>
<accession>A0A5B9D7R5</accession>
<name>A0A5B9D7R5_9ARCH</name>
<dbReference type="InterPro" id="IPR026002">
    <property type="entry name" value="ATC_hydrolase-like"/>
</dbReference>
<keyword evidence="1" id="KW-0378">Hydrolase</keyword>
<dbReference type="Proteomes" id="UP000321408">
    <property type="component" value="Chromosome"/>
</dbReference>
<proteinExistence type="predicted"/>
<dbReference type="Gene3D" id="3.40.50.720">
    <property type="entry name" value="NAD(P)-binding Rossmann-like Domain"/>
    <property type="match status" value="1"/>
</dbReference>